<proteinExistence type="predicted"/>
<keyword evidence="3" id="KW-1185">Reference proteome</keyword>
<protein>
    <submittedName>
        <fullName evidence="2">Uncharacterized protein</fullName>
    </submittedName>
</protein>
<comment type="caution">
    <text evidence="2">The sequence shown here is derived from an EMBL/GenBank/DDBJ whole genome shotgun (WGS) entry which is preliminary data.</text>
</comment>
<dbReference type="Proteomes" id="UP001199054">
    <property type="component" value="Unassembled WGS sequence"/>
</dbReference>
<evidence type="ECO:0000313" key="3">
    <source>
        <dbReference type="Proteomes" id="UP001199054"/>
    </source>
</evidence>
<evidence type="ECO:0000256" key="1">
    <source>
        <dbReference type="SAM" id="MobiDB-lite"/>
    </source>
</evidence>
<accession>A0ABS8B472</accession>
<evidence type="ECO:0000313" key="2">
    <source>
        <dbReference type="EMBL" id="MCB5179425.1"/>
    </source>
</evidence>
<feature type="non-terminal residue" evidence="2">
    <location>
        <position position="115"/>
    </location>
</feature>
<sequence>MAEKVPVRCPACLNENDYVVPVFPCACGSPVSPPLDLLEPAVPLTHRTWSEGWVAVRCGSCGRESEWPRPEVGCTGCGTVMHIPVRPVRPAASGQPAPLVSRPGAGRGDGAPAGA</sequence>
<dbReference type="EMBL" id="JAJAUY010000022">
    <property type="protein sequence ID" value="MCB5179425.1"/>
    <property type="molecule type" value="Genomic_DNA"/>
</dbReference>
<reference evidence="2 3" key="1">
    <citation type="submission" date="2021-10" db="EMBL/GenBank/DDBJ databases">
        <title>Streptomyces sp. strain SMC 277, a novel streptomycete isolated from soil.</title>
        <authorList>
            <person name="Chanama M."/>
        </authorList>
    </citation>
    <scope>NUCLEOTIDE SEQUENCE [LARGE SCALE GENOMIC DNA]</scope>
    <source>
        <strain evidence="2 3">SMC 277</strain>
    </source>
</reference>
<feature type="compositionally biased region" description="Gly residues" evidence="1">
    <location>
        <begin position="105"/>
        <end position="115"/>
    </location>
</feature>
<feature type="region of interest" description="Disordered" evidence="1">
    <location>
        <begin position="88"/>
        <end position="115"/>
    </location>
</feature>
<organism evidence="2 3">
    <name type="scientific">Streptomyces antimicrobicus</name>
    <dbReference type="NCBI Taxonomy" id="2883108"/>
    <lineage>
        <taxon>Bacteria</taxon>
        <taxon>Bacillati</taxon>
        <taxon>Actinomycetota</taxon>
        <taxon>Actinomycetes</taxon>
        <taxon>Kitasatosporales</taxon>
        <taxon>Streptomycetaceae</taxon>
        <taxon>Streptomyces</taxon>
    </lineage>
</organism>
<name>A0ABS8B472_9ACTN</name>
<gene>
    <name evidence="2" type="ORF">LG632_08495</name>
</gene>